<reference evidence="1" key="2">
    <citation type="journal article" date="2015" name="Data Brief">
        <title>Shoot transcriptome of the giant reed, Arundo donax.</title>
        <authorList>
            <person name="Barrero R.A."/>
            <person name="Guerrero F.D."/>
            <person name="Moolhuijzen P."/>
            <person name="Goolsby J.A."/>
            <person name="Tidwell J."/>
            <person name="Bellgard S.E."/>
            <person name="Bellgard M.I."/>
        </authorList>
    </citation>
    <scope>NUCLEOTIDE SEQUENCE</scope>
    <source>
        <tissue evidence="1">Shoot tissue taken approximately 20 cm above the soil surface</tissue>
    </source>
</reference>
<protein>
    <submittedName>
        <fullName evidence="1">Uncharacterized protein</fullName>
    </submittedName>
</protein>
<dbReference type="AlphaFoldDB" id="A0A0A8YQ87"/>
<evidence type="ECO:0000313" key="1">
    <source>
        <dbReference type="EMBL" id="JAD28944.1"/>
    </source>
</evidence>
<sequence length="25" mass="2762">MICALGFFQAGLEKSILYVTVETDI</sequence>
<proteinExistence type="predicted"/>
<dbReference type="EMBL" id="GBRH01268951">
    <property type="protein sequence ID" value="JAD28944.1"/>
    <property type="molecule type" value="Transcribed_RNA"/>
</dbReference>
<organism evidence="1">
    <name type="scientific">Arundo donax</name>
    <name type="common">Giant reed</name>
    <name type="synonym">Donax arundinaceus</name>
    <dbReference type="NCBI Taxonomy" id="35708"/>
    <lineage>
        <taxon>Eukaryota</taxon>
        <taxon>Viridiplantae</taxon>
        <taxon>Streptophyta</taxon>
        <taxon>Embryophyta</taxon>
        <taxon>Tracheophyta</taxon>
        <taxon>Spermatophyta</taxon>
        <taxon>Magnoliopsida</taxon>
        <taxon>Liliopsida</taxon>
        <taxon>Poales</taxon>
        <taxon>Poaceae</taxon>
        <taxon>PACMAD clade</taxon>
        <taxon>Arundinoideae</taxon>
        <taxon>Arundineae</taxon>
        <taxon>Arundo</taxon>
    </lineage>
</organism>
<reference evidence="1" key="1">
    <citation type="submission" date="2014-09" db="EMBL/GenBank/DDBJ databases">
        <authorList>
            <person name="Magalhaes I.L.F."/>
            <person name="Oliveira U."/>
            <person name="Santos F.R."/>
            <person name="Vidigal T.H.D.A."/>
            <person name="Brescovit A.D."/>
            <person name="Santos A.J."/>
        </authorList>
    </citation>
    <scope>NUCLEOTIDE SEQUENCE</scope>
    <source>
        <tissue evidence="1">Shoot tissue taken approximately 20 cm above the soil surface</tissue>
    </source>
</reference>
<accession>A0A0A8YQ87</accession>
<name>A0A0A8YQ87_ARUDO</name>